<proteinExistence type="predicted"/>
<name>A0ABU6ZKH2_9FABA</name>
<reference evidence="4 5" key="1">
    <citation type="journal article" date="2023" name="Plants (Basel)">
        <title>Bridging the Gap: Combining Genomics and Transcriptomics Approaches to Understand Stylosanthes scabra, an Orphan Legume from the Brazilian Caatinga.</title>
        <authorList>
            <person name="Ferreira-Neto J.R.C."/>
            <person name="da Silva M.D."/>
            <person name="Binneck E."/>
            <person name="de Melo N.F."/>
            <person name="da Silva R.H."/>
            <person name="de Melo A.L.T.M."/>
            <person name="Pandolfi V."/>
            <person name="Bustamante F.O."/>
            <person name="Brasileiro-Vidal A.C."/>
            <person name="Benko-Iseppon A.M."/>
        </authorList>
    </citation>
    <scope>NUCLEOTIDE SEQUENCE [LARGE SCALE GENOMIC DNA]</scope>
    <source>
        <tissue evidence="4">Leaves</tissue>
    </source>
</reference>
<dbReference type="InterPro" id="IPR044839">
    <property type="entry name" value="NDR1-like"/>
</dbReference>
<feature type="transmembrane region" description="Helical" evidence="3">
    <location>
        <begin position="33"/>
        <end position="52"/>
    </location>
</feature>
<organism evidence="4 5">
    <name type="scientific">Stylosanthes scabra</name>
    <dbReference type="NCBI Taxonomy" id="79078"/>
    <lineage>
        <taxon>Eukaryota</taxon>
        <taxon>Viridiplantae</taxon>
        <taxon>Streptophyta</taxon>
        <taxon>Embryophyta</taxon>
        <taxon>Tracheophyta</taxon>
        <taxon>Spermatophyta</taxon>
        <taxon>Magnoliopsida</taxon>
        <taxon>eudicotyledons</taxon>
        <taxon>Gunneridae</taxon>
        <taxon>Pentapetalae</taxon>
        <taxon>rosids</taxon>
        <taxon>fabids</taxon>
        <taxon>Fabales</taxon>
        <taxon>Fabaceae</taxon>
        <taxon>Papilionoideae</taxon>
        <taxon>50 kb inversion clade</taxon>
        <taxon>dalbergioids sensu lato</taxon>
        <taxon>Dalbergieae</taxon>
        <taxon>Pterocarpus clade</taxon>
        <taxon>Stylosanthes</taxon>
    </lineage>
</organism>
<evidence type="ECO:0000313" key="5">
    <source>
        <dbReference type="Proteomes" id="UP001341840"/>
    </source>
</evidence>
<accession>A0ABU6ZKH2</accession>
<keyword evidence="2 3" id="KW-0472">Membrane</keyword>
<comment type="caution">
    <text evidence="4">The sequence shown here is derived from an EMBL/GenBank/DDBJ whole genome shotgun (WGS) entry which is preliminary data.</text>
</comment>
<dbReference type="EMBL" id="JASCZI010272492">
    <property type="protein sequence ID" value="MED6222452.1"/>
    <property type="molecule type" value="Genomic_DNA"/>
</dbReference>
<keyword evidence="3" id="KW-0812">Transmembrane</keyword>
<comment type="subcellular location">
    <subcellularLocation>
        <location evidence="1">Membrane</location>
    </subcellularLocation>
</comment>
<dbReference type="PANTHER" id="PTHR31234">
    <property type="entry name" value="LATE EMBRYOGENESIS ABUNDANT (LEA) HYDROXYPROLINE-RICH GLYCOPROTEIN FAMILY"/>
    <property type="match status" value="1"/>
</dbReference>
<keyword evidence="5" id="KW-1185">Reference proteome</keyword>
<evidence type="ECO:0008006" key="6">
    <source>
        <dbReference type="Google" id="ProtNLM"/>
    </source>
</evidence>
<evidence type="ECO:0000256" key="2">
    <source>
        <dbReference type="ARBA" id="ARBA00023136"/>
    </source>
</evidence>
<protein>
    <recommendedName>
        <fullName evidence="6">Late embryogenesis abundant protein LEA-2 subgroup domain-containing protein</fullName>
    </recommendedName>
</protein>
<evidence type="ECO:0000256" key="1">
    <source>
        <dbReference type="ARBA" id="ARBA00004370"/>
    </source>
</evidence>
<evidence type="ECO:0000313" key="4">
    <source>
        <dbReference type="EMBL" id="MED6222452.1"/>
    </source>
</evidence>
<dbReference type="PANTHER" id="PTHR31234:SF55">
    <property type="entry name" value="LATE EMBRYOGENESIS ABUNDANT (LEA) HYDROXYPROLINE-RICH GLYCOPROTEIN FAMILY"/>
    <property type="match status" value="1"/>
</dbReference>
<dbReference type="Proteomes" id="UP001341840">
    <property type="component" value="Unassembled WGS sequence"/>
</dbReference>
<keyword evidence="3" id="KW-1133">Transmembrane helix</keyword>
<evidence type="ECO:0000256" key="3">
    <source>
        <dbReference type="SAM" id="Phobius"/>
    </source>
</evidence>
<gene>
    <name evidence="4" type="ORF">PIB30_064601</name>
</gene>
<sequence length="211" mass="23563">MEPLHSITITTTAPPTSSRTRSLSLCVRMAKRLTVLLFLIMTLIMAIAWSLLKPSPPGFRVNSVSVSNFSVTDSHLKLGSCEIDLNITNPNKRLDVKVDHFIFFVSYDDSTVVSEPEPVLLIYAERMRETDVKVELRLKDTLPSPSKKNMVNVKMKARVTYEGGIWGTKETFLDIYCGDLDVEFVSVKDTGKFLGVANDCNVTALEEDQQG</sequence>